<feature type="transmembrane region" description="Helical" evidence="1">
    <location>
        <begin position="32"/>
        <end position="51"/>
    </location>
</feature>
<dbReference type="Pfam" id="PF18956">
    <property type="entry name" value="DUF5699"/>
    <property type="match status" value="1"/>
</dbReference>
<dbReference type="InterPro" id="IPR043753">
    <property type="entry name" value="DUF5699"/>
</dbReference>
<protein>
    <submittedName>
        <fullName evidence="2">Uncharacterized protein</fullName>
    </submittedName>
</protein>
<feature type="transmembrane region" description="Helical" evidence="1">
    <location>
        <begin position="58"/>
        <end position="83"/>
    </location>
</feature>
<dbReference type="KEGG" id="pfaa:MM59RIKEN_25870"/>
<evidence type="ECO:0000313" key="2">
    <source>
        <dbReference type="EMBL" id="BCK85268.1"/>
    </source>
</evidence>
<dbReference type="Proteomes" id="UP000679848">
    <property type="component" value="Chromosome"/>
</dbReference>
<evidence type="ECO:0000313" key="3">
    <source>
        <dbReference type="Proteomes" id="UP000679848"/>
    </source>
</evidence>
<gene>
    <name evidence="2" type="ORF">MM59RIKEN_25870</name>
</gene>
<keyword evidence="3" id="KW-1185">Reference proteome</keyword>
<evidence type="ECO:0000256" key="1">
    <source>
        <dbReference type="SAM" id="Phobius"/>
    </source>
</evidence>
<proteinExistence type="predicted"/>
<keyword evidence="1" id="KW-0812">Transmembrane</keyword>
<dbReference type="EMBL" id="AP023420">
    <property type="protein sequence ID" value="BCK85268.1"/>
    <property type="molecule type" value="Genomic_DNA"/>
</dbReference>
<dbReference type="RefSeq" id="WP_213543452.1">
    <property type="nucleotide sequence ID" value="NZ_AP023420.1"/>
</dbReference>
<keyword evidence="1" id="KW-0472">Membrane</keyword>
<accession>A0A810QAH2</accession>
<feature type="transmembrane region" description="Helical" evidence="1">
    <location>
        <begin position="7"/>
        <end position="26"/>
    </location>
</feature>
<sequence>MKILLKMLVLPVALSLSVLTALFMFLFDICAFLLTIASVILAVLGIALFFVPSPLGGAVFLFLAFLLSPYGLQAAASSILWALDGGKSAFYRFLLS</sequence>
<organism evidence="2 3">
    <name type="scientific">Pusillibacter faecalis</name>
    <dbReference type="NCBI Taxonomy" id="2714358"/>
    <lineage>
        <taxon>Bacteria</taxon>
        <taxon>Bacillati</taxon>
        <taxon>Bacillota</taxon>
        <taxon>Clostridia</taxon>
        <taxon>Eubacteriales</taxon>
        <taxon>Oscillospiraceae</taxon>
        <taxon>Pusillibacter</taxon>
    </lineage>
</organism>
<keyword evidence="1" id="KW-1133">Transmembrane helix</keyword>
<reference evidence="2" key="1">
    <citation type="submission" date="2020-09" db="EMBL/GenBank/DDBJ databases">
        <title>New species isolated from human feces.</title>
        <authorList>
            <person name="Kitahara M."/>
            <person name="Shigeno Y."/>
            <person name="Shime M."/>
            <person name="Matsumoto Y."/>
            <person name="Nakamura S."/>
            <person name="Motooka D."/>
            <person name="Fukuoka S."/>
            <person name="Nishikawa H."/>
            <person name="Benno Y."/>
        </authorList>
    </citation>
    <scope>NUCLEOTIDE SEQUENCE</scope>
    <source>
        <strain evidence="2">MM59</strain>
    </source>
</reference>
<dbReference type="AlphaFoldDB" id="A0A810QAH2"/>
<name>A0A810QAH2_9FIRM</name>